<keyword evidence="1" id="KW-1133">Transmembrane helix</keyword>
<evidence type="ECO:0000256" key="1">
    <source>
        <dbReference type="SAM" id="Phobius"/>
    </source>
</evidence>
<dbReference type="Proteomes" id="UP001049176">
    <property type="component" value="Chromosome 5"/>
</dbReference>
<keyword evidence="3" id="KW-1185">Reference proteome</keyword>
<comment type="caution">
    <text evidence="2">The sequence shown here is derived from an EMBL/GenBank/DDBJ whole genome shotgun (WGS) entry which is preliminary data.</text>
</comment>
<proteinExistence type="predicted"/>
<organism evidence="2 3">
    <name type="scientific">Marasmius oreades</name>
    <name type="common">fairy-ring Marasmius</name>
    <dbReference type="NCBI Taxonomy" id="181124"/>
    <lineage>
        <taxon>Eukaryota</taxon>
        <taxon>Fungi</taxon>
        <taxon>Dikarya</taxon>
        <taxon>Basidiomycota</taxon>
        <taxon>Agaricomycotina</taxon>
        <taxon>Agaricomycetes</taxon>
        <taxon>Agaricomycetidae</taxon>
        <taxon>Agaricales</taxon>
        <taxon>Marasmiineae</taxon>
        <taxon>Marasmiaceae</taxon>
        <taxon>Marasmius</taxon>
    </lineage>
</organism>
<accession>A0A9P7UTZ0</accession>
<feature type="transmembrane region" description="Helical" evidence="1">
    <location>
        <begin position="516"/>
        <end position="536"/>
    </location>
</feature>
<dbReference type="RefSeq" id="XP_043008184.1">
    <property type="nucleotide sequence ID" value="XM_043152901.1"/>
</dbReference>
<name>A0A9P7UTZ0_9AGAR</name>
<keyword evidence="1" id="KW-0812">Transmembrane</keyword>
<dbReference type="OrthoDB" id="2946474at2759"/>
<sequence length="541" mass="61678">MHAFQGASKVSIQNATFTEIAGHQTINHYTTVRDTNERKPTIYDEFKQIKIGDVYIVRDIHHDEFPRWKYDRIRLRQDPARPNAVRTISVAEIDGKQGRFTVLSYTGSGAAEVWEEDFRHVFRGRDAKNIQLFGINRSIFPMLLFHNELLPLSHTWDQLHVLGQAYFHSLAESLGCHRSELWIDYKQGALIRGVEGPNCSLNSWIFSGVKTSSSSVELLQADVLWRYLSRVALECEFDGDVIYLFEIHPRKYDHCVDFNPNQPIIFSTSEGSTIAVGSAVWLCSRNCLGSRAVMANGKTRFTLVNDSDDSILFLNTSTLDSVNAWLSQASSVFHALGTSLDQDLSKYKTIVPDIRLIGSIDDSEVARARRSATSFPIYFFVPPSHLPAHHFWSHDEHGRTRISSKECKYLGLPTKLRMNVHSPDQFSWPTKTYKDLHRWQVLRGFDPITTEFAKHLGHLTFEVLHRKSSPFEEVGEDDQEDLSLDQLFYDIESEGLSASIEADQLSDLSTTSRGHGLVWILTAFLPTLFSYLTTWVKVITQ</sequence>
<gene>
    <name evidence="2" type="ORF">E1B28_008115</name>
</gene>
<dbReference type="AlphaFoldDB" id="A0A9P7UTZ0"/>
<protein>
    <submittedName>
        <fullName evidence="2">Uncharacterized protein</fullName>
    </submittedName>
</protein>
<reference evidence="2" key="1">
    <citation type="journal article" date="2021" name="Genome Biol. Evol.">
        <title>The assembled and annotated genome of the fairy-ring fungus Marasmius oreades.</title>
        <authorList>
            <person name="Hiltunen M."/>
            <person name="Ament-Velasquez S.L."/>
            <person name="Johannesson H."/>
        </authorList>
    </citation>
    <scope>NUCLEOTIDE SEQUENCE</scope>
    <source>
        <strain evidence="2">03SP1</strain>
    </source>
</reference>
<dbReference type="GeneID" id="66077191"/>
<evidence type="ECO:0000313" key="3">
    <source>
        <dbReference type="Proteomes" id="UP001049176"/>
    </source>
</evidence>
<keyword evidence="1" id="KW-0472">Membrane</keyword>
<dbReference type="KEGG" id="more:E1B28_008115"/>
<evidence type="ECO:0000313" key="2">
    <source>
        <dbReference type="EMBL" id="KAG7091714.1"/>
    </source>
</evidence>
<dbReference type="EMBL" id="CM032185">
    <property type="protein sequence ID" value="KAG7091714.1"/>
    <property type="molecule type" value="Genomic_DNA"/>
</dbReference>